<gene>
    <name evidence="2" type="ORF">ACFO5T_08315</name>
</gene>
<sequence>MKYFFTLLIIALMSINLNAQSVNDYKYVIVPEEFDFLKSPDQYQVNSLTKFLFNKYGFQAYLEKDKEILKNPIDPCDALYAEVNSESTFIQAKLTVTLKDCNDQVIFKTSEGRSKNKDYKKAYHAALREAFYDIEALKYSYDPSAGVEERQVSEQTKSEVVVNNEETVLQPSASKDEVLDIAAPETVAPQSGQVKTTITYTSEDGFYKAKQTGTSITFYDDAKKIGIAEMGNEETFDVTTTDFSGTAFFLEGRLVVQRKIKGIAGVVEMIFTKE</sequence>
<protein>
    <submittedName>
        <fullName evidence="2">Uncharacterized protein</fullName>
    </submittedName>
</protein>
<evidence type="ECO:0000313" key="3">
    <source>
        <dbReference type="Proteomes" id="UP001595878"/>
    </source>
</evidence>
<accession>A0ABV9L979</accession>
<feature type="signal peptide" evidence="1">
    <location>
        <begin position="1"/>
        <end position="19"/>
    </location>
</feature>
<reference evidence="3" key="1">
    <citation type="journal article" date="2019" name="Int. J. Syst. Evol. Microbiol.">
        <title>The Global Catalogue of Microorganisms (GCM) 10K type strain sequencing project: providing services to taxonomists for standard genome sequencing and annotation.</title>
        <authorList>
            <consortium name="The Broad Institute Genomics Platform"/>
            <consortium name="The Broad Institute Genome Sequencing Center for Infectious Disease"/>
            <person name="Wu L."/>
            <person name="Ma J."/>
        </authorList>
    </citation>
    <scope>NUCLEOTIDE SEQUENCE [LARGE SCALE GENOMIC DNA]</scope>
    <source>
        <strain evidence="3">CGMCC 4.7427</strain>
    </source>
</reference>
<organism evidence="2 3">
    <name type="scientific">Dokdonia genika</name>
    <dbReference type="NCBI Taxonomy" id="308113"/>
    <lineage>
        <taxon>Bacteria</taxon>
        <taxon>Pseudomonadati</taxon>
        <taxon>Bacteroidota</taxon>
        <taxon>Flavobacteriia</taxon>
        <taxon>Flavobacteriales</taxon>
        <taxon>Flavobacteriaceae</taxon>
        <taxon>Dokdonia</taxon>
    </lineage>
</organism>
<proteinExistence type="predicted"/>
<keyword evidence="3" id="KW-1185">Reference proteome</keyword>
<dbReference type="EMBL" id="JBHSHB010000012">
    <property type="protein sequence ID" value="MFC4690430.1"/>
    <property type="molecule type" value="Genomic_DNA"/>
</dbReference>
<dbReference type="Proteomes" id="UP001595878">
    <property type="component" value="Unassembled WGS sequence"/>
</dbReference>
<evidence type="ECO:0000256" key="1">
    <source>
        <dbReference type="SAM" id="SignalP"/>
    </source>
</evidence>
<feature type="chain" id="PRO_5047539683" evidence="1">
    <location>
        <begin position="20"/>
        <end position="274"/>
    </location>
</feature>
<keyword evidence="1" id="KW-0732">Signal</keyword>
<comment type="caution">
    <text evidence="2">The sequence shown here is derived from an EMBL/GenBank/DDBJ whole genome shotgun (WGS) entry which is preliminary data.</text>
</comment>
<dbReference type="RefSeq" id="WP_380033521.1">
    <property type="nucleotide sequence ID" value="NZ_JBHSHB010000012.1"/>
</dbReference>
<name>A0ABV9L979_9FLAO</name>
<evidence type="ECO:0000313" key="2">
    <source>
        <dbReference type="EMBL" id="MFC4690430.1"/>
    </source>
</evidence>